<proteinExistence type="predicted"/>
<organism evidence="4 5">
    <name type="scientific">Pontibacter mangrovi</name>
    <dbReference type="NCBI Taxonomy" id="2589816"/>
    <lineage>
        <taxon>Bacteria</taxon>
        <taxon>Pseudomonadati</taxon>
        <taxon>Bacteroidota</taxon>
        <taxon>Cytophagia</taxon>
        <taxon>Cytophagales</taxon>
        <taxon>Hymenobacteraceae</taxon>
        <taxon>Pontibacter</taxon>
    </lineage>
</organism>
<dbReference type="AlphaFoldDB" id="A0A501W3Z8"/>
<dbReference type="SUPFAM" id="SSF109604">
    <property type="entry name" value="HD-domain/PDEase-like"/>
    <property type="match status" value="1"/>
</dbReference>
<evidence type="ECO:0000256" key="1">
    <source>
        <dbReference type="ARBA" id="ARBA00022723"/>
    </source>
</evidence>
<sequence length="212" mass="24423">MKKQLKDVLEVLHLAERLKYELRHSWLSNGRRESVAEHTWRMSLMVVLLEPYLDYEIDVARTLKMVIVHDLVEAEAGDVPAFEIKTPAQKEAKRVRELQAVDNLREALGSGLGYHVHELWHEFEDKLTYEARVANALDKLEVQIQHNEANISTWLEVEQEMALLMGQHTEFDSCLQQLKELIEEEAIQKMEAAGIKVNAVKQRLISSSKVTA</sequence>
<reference evidence="4 5" key="1">
    <citation type="submission" date="2019-06" db="EMBL/GenBank/DDBJ databases">
        <title>A novel bacterium of genus Pontibacter, isolated from marine sediment.</title>
        <authorList>
            <person name="Huang H."/>
            <person name="Mo K."/>
            <person name="Hu Y."/>
        </authorList>
    </citation>
    <scope>NUCLEOTIDE SEQUENCE [LARGE SCALE GENOMIC DNA]</scope>
    <source>
        <strain evidence="4 5">HB172049</strain>
    </source>
</reference>
<dbReference type="InterPro" id="IPR039356">
    <property type="entry name" value="YfbR/HDDC2"/>
</dbReference>
<dbReference type="GO" id="GO:0002953">
    <property type="term" value="F:5'-deoxynucleotidase activity"/>
    <property type="evidence" value="ECO:0007669"/>
    <property type="project" value="InterPro"/>
</dbReference>
<dbReference type="RefSeq" id="WP_140622301.1">
    <property type="nucleotide sequence ID" value="NZ_VFRQ01000007.1"/>
</dbReference>
<keyword evidence="1" id="KW-0479">Metal-binding</keyword>
<accession>A0A501W3Z8</accession>
<feature type="domain" description="HD" evidence="3">
    <location>
        <begin position="15"/>
        <end position="172"/>
    </location>
</feature>
<evidence type="ECO:0000313" key="4">
    <source>
        <dbReference type="EMBL" id="TPE43355.1"/>
    </source>
</evidence>
<gene>
    <name evidence="4" type="ORF">FJM65_14705</name>
</gene>
<dbReference type="PANTHER" id="PTHR11845:SF13">
    <property type="entry name" value="5'-DEOXYNUCLEOTIDASE HDDC2"/>
    <property type="match status" value="1"/>
</dbReference>
<dbReference type="PANTHER" id="PTHR11845">
    <property type="entry name" value="5'-DEOXYNUCLEOTIDASE HDDC2"/>
    <property type="match status" value="1"/>
</dbReference>
<dbReference type="Proteomes" id="UP000316727">
    <property type="component" value="Unassembled WGS sequence"/>
</dbReference>
<protein>
    <submittedName>
        <fullName evidence="4">HD domain-containing protein</fullName>
    </submittedName>
</protein>
<dbReference type="GO" id="GO:0046872">
    <property type="term" value="F:metal ion binding"/>
    <property type="evidence" value="ECO:0007669"/>
    <property type="project" value="UniProtKB-KW"/>
</dbReference>
<dbReference type="InterPro" id="IPR006674">
    <property type="entry name" value="HD_domain"/>
</dbReference>
<dbReference type="Gene3D" id="1.10.3210.10">
    <property type="entry name" value="Hypothetical protein af1432"/>
    <property type="match status" value="1"/>
</dbReference>
<comment type="caution">
    <text evidence="4">The sequence shown here is derived from an EMBL/GenBank/DDBJ whole genome shotgun (WGS) entry which is preliminary data.</text>
</comment>
<dbReference type="Pfam" id="PF13023">
    <property type="entry name" value="HD_3"/>
    <property type="match status" value="1"/>
</dbReference>
<dbReference type="GO" id="GO:0005737">
    <property type="term" value="C:cytoplasm"/>
    <property type="evidence" value="ECO:0007669"/>
    <property type="project" value="TreeGrafter"/>
</dbReference>
<dbReference type="OrthoDB" id="9796032at2"/>
<evidence type="ECO:0000256" key="2">
    <source>
        <dbReference type="ARBA" id="ARBA00022801"/>
    </source>
</evidence>
<dbReference type="EMBL" id="VFRQ01000007">
    <property type="protein sequence ID" value="TPE43355.1"/>
    <property type="molecule type" value="Genomic_DNA"/>
</dbReference>
<keyword evidence="2" id="KW-0378">Hydrolase</keyword>
<keyword evidence="5" id="KW-1185">Reference proteome</keyword>
<evidence type="ECO:0000313" key="5">
    <source>
        <dbReference type="Proteomes" id="UP000316727"/>
    </source>
</evidence>
<name>A0A501W3Z8_9BACT</name>
<evidence type="ECO:0000259" key="3">
    <source>
        <dbReference type="Pfam" id="PF13023"/>
    </source>
</evidence>